<name>A0A8T0DBE5_9TREM</name>
<dbReference type="AlphaFoldDB" id="A0A8T0DBE5"/>
<proteinExistence type="predicted"/>
<evidence type="ECO:0000313" key="6">
    <source>
        <dbReference type="EMBL" id="KAF8565100.1"/>
    </source>
</evidence>
<dbReference type="GO" id="GO:0005737">
    <property type="term" value="C:cytoplasm"/>
    <property type="evidence" value="ECO:0007669"/>
    <property type="project" value="TreeGrafter"/>
</dbReference>
<reference evidence="6 7" key="1">
    <citation type="submission" date="2019-07" db="EMBL/GenBank/DDBJ databases">
        <title>Annotation for the trematode Paragonimus westermani.</title>
        <authorList>
            <person name="Choi Y.-J."/>
        </authorList>
    </citation>
    <scope>NUCLEOTIDE SEQUENCE [LARGE SCALE GENOMIC DNA]</scope>
    <source>
        <strain evidence="6">180907_Pwestermani</strain>
    </source>
</reference>
<organism evidence="6 7">
    <name type="scientific">Paragonimus westermani</name>
    <dbReference type="NCBI Taxonomy" id="34504"/>
    <lineage>
        <taxon>Eukaryota</taxon>
        <taxon>Metazoa</taxon>
        <taxon>Spiralia</taxon>
        <taxon>Lophotrochozoa</taxon>
        <taxon>Platyhelminthes</taxon>
        <taxon>Trematoda</taxon>
        <taxon>Digenea</taxon>
        <taxon>Plagiorchiida</taxon>
        <taxon>Troglotremata</taxon>
        <taxon>Troglotrematidae</taxon>
        <taxon>Paragonimus</taxon>
    </lineage>
</organism>
<dbReference type="InterPro" id="IPR014718">
    <property type="entry name" value="GH-type_carb-bd"/>
</dbReference>
<dbReference type="Pfam" id="PF01263">
    <property type="entry name" value="Aldose_epim"/>
    <property type="match status" value="1"/>
</dbReference>
<dbReference type="GO" id="GO:0030246">
    <property type="term" value="F:carbohydrate binding"/>
    <property type="evidence" value="ECO:0007669"/>
    <property type="project" value="InterPro"/>
</dbReference>
<evidence type="ECO:0000256" key="1">
    <source>
        <dbReference type="ARBA" id="ARBA00001712"/>
    </source>
</evidence>
<sequence>MEPSSAGDHLVRTESFGKTSKGEPVQLITINSEEIPSIGQRAYVQVCTLGAAVVTCCIPGRDTNGNLTMVDIALGYKDASSYERNPPYLGVIVGRVAGRVQNGQFKQPETGEIVHLTRNSHGAHCVHGGR</sequence>
<accession>A0A8T0DBE5</accession>
<dbReference type="GO" id="GO:0006006">
    <property type="term" value="P:glucose metabolic process"/>
    <property type="evidence" value="ECO:0007669"/>
    <property type="project" value="TreeGrafter"/>
</dbReference>
<keyword evidence="7" id="KW-1185">Reference proteome</keyword>
<dbReference type="InterPro" id="IPR011013">
    <property type="entry name" value="Gal_mutarotase_sf_dom"/>
</dbReference>
<comment type="function">
    <text evidence="5">Mutarotase that catalyzes the interconversion of beta-D-galactose and alpha-D-galactose during galactose metabolism. Beta-D-galactose is metabolized in the liver into glucose 1-phosphate, the primary metabolic fuel, by the action of four enzymes that constitute the Leloir pathway: GALM, GALK1 (galactokinase), GALT (galactose-1-phosphate uridylyltransferase) and GALE (UDP-galactose-4'-epimerase). Involved in the maintenance of the equilibrium between the beta- and alpha-anomers of galactose, therefore ensuring a sufficient supply of the alpha-anomer for GALK1. Also active on D-glucose although shows a preference for galactose over glucose.</text>
</comment>
<evidence type="ECO:0000313" key="7">
    <source>
        <dbReference type="Proteomes" id="UP000699462"/>
    </source>
</evidence>
<dbReference type="Proteomes" id="UP000699462">
    <property type="component" value="Unassembled WGS sequence"/>
</dbReference>
<comment type="catalytic activity">
    <reaction evidence="1">
        <text>alpha-D-galactose = beta-D-galactose</text>
        <dbReference type="Rhea" id="RHEA:28675"/>
        <dbReference type="ChEBI" id="CHEBI:27667"/>
        <dbReference type="ChEBI" id="CHEBI:28061"/>
        <dbReference type="EC" id="5.1.3.3"/>
    </reaction>
    <physiologicalReaction direction="right-to-left" evidence="1">
        <dbReference type="Rhea" id="RHEA:28677"/>
    </physiologicalReaction>
</comment>
<dbReference type="InterPro" id="IPR008183">
    <property type="entry name" value="Aldose_1/G6P_1-epimerase"/>
</dbReference>
<dbReference type="GO" id="GO:0033499">
    <property type="term" value="P:galactose catabolic process via UDP-galactose, Leloir pathway"/>
    <property type="evidence" value="ECO:0007669"/>
    <property type="project" value="TreeGrafter"/>
</dbReference>
<dbReference type="GO" id="GO:0004034">
    <property type="term" value="F:aldose 1-epimerase activity"/>
    <property type="evidence" value="ECO:0007669"/>
    <property type="project" value="UniProtKB-EC"/>
</dbReference>
<evidence type="ECO:0000256" key="3">
    <source>
        <dbReference type="ARBA" id="ARBA00021023"/>
    </source>
</evidence>
<dbReference type="SUPFAM" id="SSF74650">
    <property type="entry name" value="Galactose mutarotase-like"/>
    <property type="match status" value="1"/>
</dbReference>
<evidence type="ECO:0000256" key="4">
    <source>
        <dbReference type="ARBA" id="ARBA00032729"/>
    </source>
</evidence>
<gene>
    <name evidence="6" type="ORF">P879_11316</name>
</gene>
<protein>
    <recommendedName>
        <fullName evidence="3">Galactose mutarotase</fullName>
    </recommendedName>
    <alternativeName>
        <fullName evidence="4">Aldose 1-epimerase</fullName>
    </alternativeName>
</protein>
<evidence type="ECO:0000256" key="5">
    <source>
        <dbReference type="ARBA" id="ARBA00045743"/>
    </source>
</evidence>
<comment type="pathway">
    <text evidence="2">Carbohydrate metabolism; galactose metabolism.</text>
</comment>
<dbReference type="EMBL" id="JTDF01007318">
    <property type="protein sequence ID" value="KAF8565100.1"/>
    <property type="molecule type" value="Genomic_DNA"/>
</dbReference>
<comment type="caution">
    <text evidence="6">The sequence shown here is derived from an EMBL/GenBank/DDBJ whole genome shotgun (WGS) entry which is preliminary data.</text>
</comment>
<dbReference type="OrthoDB" id="5428259at2759"/>
<dbReference type="PANTHER" id="PTHR10091">
    <property type="entry name" value="ALDOSE-1-EPIMERASE"/>
    <property type="match status" value="1"/>
</dbReference>
<evidence type="ECO:0000256" key="2">
    <source>
        <dbReference type="ARBA" id="ARBA00004947"/>
    </source>
</evidence>
<dbReference type="PANTHER" id="PTHR10091:SF0">
    <property type="entry name" value="GALACTOSE MUTAROTASE"/>
    <property type="match status" value="1"/>
</dbReference>
<dbReference type="Gene3D" id="2.70.98.10">
    <property type="match status" value="1"/>
</dbReference>